<reference evidence="11" key="1">
    <citation type="submission" date="2017-01" db="EMBL/GenBank/DDBJ databases">
        <title>Comparative genomics of anhydrobiosis in the tardigrade Hypsibius dujardini.</title>
        <authorList>
            <person name="Yoshida Y."/>
            <person name="Koutsovoulos G."/>
            <person name="Laetsch D."/>
            <person name="Stevens L."/>
            <person name="Kumar S."/>
            <person name="Horikawa D."/>
            <person name="Ishino K."/>
            <person name="Komine S."/>
            <person name="Tomita M."/>
            <person name="Blaxter M."/>
            <person name="Arakawa K."/>
        </authorList>
    </citation>
    <scope>NUCLEOTIDE SEQUENCE [LARGE SCALE GENOMIC DNA]</scope>
    <source>
        <strain evidence="11">Z151</strain>
    </source>
</reference>
<evidence type="ECO:0000256" key="8">
    <source>
        <dbReference type="ARBA" id="ARBA00048679"/>
    </source>
</evidence>
<keyword evidence="5" id="KW-0418">Kinase</keyword>
<dbReference type="Gene3D" id="1.10.510.10">
    <property type="entry name" value="Transferase(Phosphotransferase) domain 1"/>
    <property type="match status" value="1"/>
</dbReference>
<dbReference type="Gene3D" id="3.30.200.20">
    <property type="entry name" value="Phosphorylase Kinase, domain 1"/>
    <property type="match status" value="1"/>
</dbReference>
<sequence>MKNGHFTHFSIVQRIPPGDRRLGKLYEARMEDGRKTTVTAITLAQDPSVRNRQIKELDNRMRLLTVLRHINVLRHFHVAYSGNYAPVRVPHYFIVTELCQGGTLEEAVRTVALDRDVCHRWSSQLLQGLCYLHQKRITHGDLRGANVFLTTRDIATCNLKISNIGQSSPRFDANAVGLGLSFEWNPQQNMLPFMSPEMRRHLTARSNISPWDWSHVGRKTDVWSFGCILIQILTGEPPRMRRLDQSSLDKGLEEKRLTKTISTGNAEFDGQPVVLNSWPEETKLILDRCLRRDSTNRPSSRQLTQMFFFI</sequence>
<proteinExistence type="predicted"/>
<comment type="caution">
    <text evidence="10">The sequence shown here is derived from an EMBL/GenBank/DDBJ whole genome shotgun (WGS) entry which is preliminary data.</text>
</comment>
<keyword evidence="4" id="KW-0547">Nucleotide-binding</keyword>
<dbReference type="GO" id="GO:0004674">
    <property type="term" value="F:protein serine/threonine kinase activity"/>
    <property type="evidence" value="ECO:0007669"/>
    <property type="project" value="UniProtKB-KW"/>
</dbReference>
<evidence type="ECO:0000313" key="10">
    <source>
        <dbReference type="EMBL" id="OQV20637.1"/>
    </source>
</evidence>
<accession>A0A1W0WZJ8</accession>
<dbReference type="OrthoDB" id="10020384at2759"/>
<dbReference type="InterPro" id="IPR000719">
    <property type="entry name" value="Prot_kinase_dom"/>
</dbReference>
<dbReference type="Proteomes" id="UP000192578">
    <property type="component" value="Unassembled WGS sequence"/>
</dbReference>
<dbReference type="EC" id="2.7.11.1" evidence="1"/>
<keyword evidence="6" id="KW-0067">ATP-binding</keyword>
<evidence type="ECO:0000256" key="6">
    <source>
        <dbReference type="ARBA" id="ARBA00022840"/>
    </source>
</evidence>
<dbReference type="EMBL" id="MTYJ01000029">
    <property type="protein sequence ID" value="OQV20637.1"/>
    <property type="molecule type" value="Genomic_DNA"/>
</dbReference>
<evidence type="ECO:0000256" key="1">
    <source>
        <dbReference type="ARBA" id="ARBA00012513"/>
    </source>
</evidence>
<evidence type="ECO:0000256" key="2">
    <source>
        <dbReference type="ARBA" id="ARBA00022527"/>
    </source>
</evidence>
<comment type="catalytic activity">
    <reaction evidence="7">
        <text>L-threonyl-[protein] + ATP = O-phospho-L-threonyl-[protein] + ADP + H(+)</text>
        <dbReference type="Rhea" id="RHEA:46608"/>
        <dbReference type="Rhea" id="RHEA-COMP:11060"/>
        <dbReference type="Rhea" id="RHEA-COMP:11605"/>
        <dbReference type="ChEBI" id="CHEBI:15378"/>
        <dbReference type="ChEBI" id="CHEBI:30013"/>
        <dbReference type="ChEBI" id="CHEBI:30616"/>
        <dbReference type="ChEBI" id="CHEBI:61977"/>
        <dbReference type="ChEBI" id="CHEBI:456216"/>
        <dbReference type="EC" id="2.7.11.1"/>
    </reaction>
</comment>
<dbReference type="AlphaFoldDB" id="A0A1W0WZJ8"/>
<evidence type="ECO:0000256" key="5">
    <source>
        <dbReference type="ARBA" id="ARBA00022777"/>
    </source>
</evidence>
<evidence type="ECO:0000256" key="3">
    <source>
        <dbReference type="ARBA" id="ARBA00022679"/>
    </source>
</evidence>
<name>A0A1W0WZJ8_HYPEX</name>
<dbReference type="PROSITE" id="PS00109">
    <property type="entry name" value="PROTEIN_KINASE_TYR"/>
    <property type="match status" value="1"/>
</dbReference>
<gene>
    <name evidence="10" type="ORF">BV898_05454</name>
</gene>
<comment type="catalytic activity">
    <reaction evidence="8">
        <text>L-seryl-[protein] + ATP = O-phospho-L-seryl-[protein] + ADP + H(+)</text>
        <dbReference type="Rhea" id="RHEA:17989"/>
        <dbReference type="Rhea" id="RHEA-COMP:9863"/>
        <dbReference type="Rhea" id="RHEA-COMP:11604"/>
        <dbReference type="ChEBI" id="CHEBI:15378"/>
        <dbReference type="ChEBI" id="CHEBI:29999"/>
        <dbReference type="ChEBI" id="CHEBI:30616"/>
        <dbReference type="ChEBI" id="CHEBI:83421"/>
        <dbReference type="ChEBI" id="CHEBI:456216"/>
        <dbReference type="EC" id="2.7.11.1"/>
    </reaction>
</comment>
<keyword evidence="11" id="KW-1185">Reference proteome</keyword>
<protein>
    <recommendedName>
        <fullName evidence="1">non-specific serine/threonine protein kinase</fullName>
        <ecNumber evidence="1">2.7.11.1</ecNumber>
    </recommendedName>
</protein>
<dbReference type="GO" id="GO:0005524">
    <property type="term" value="F:ATP binding"/>
    <property type="evidence" value="ECO:0007669"/>
    <property type="project" value="UniProtKB-KW"/>
</dbReference>
<feature type="domain" description="Protein kinase" evidence="9">
    <location>
        <begin position="1"/>
        <end position="309"/>
    </location>
</feature>
<evidence type="ECO:0000256" key="7">
    <source>
        <dbReference type="ARBA" id="ARBA00047899"/>
    </source>
</evidence>
<dbReference type="GO" id="GO:0005737">
    <property type="term" value="C:cytoplasm"/>
    <property type="evidence" value="ECO:0007669"/>
    <property type="project" value="TreeGrafter"/>
</dbReference>
<dbReference type="SUPFAM" id="SSF56112">
    <property type="entry name" value="Protein kinase-like (PK-like)"/>
    <property type="match status" value="1"/>
</dbReference>
<dbReference type="PANTHER" id="PTHR24361">
    <property type="entry name" value="MITOGEN-ACTIVATED KINASE KINASE KINASE"/>
    <property type="match status" value="1"/>
</dbReference>
<dbReference type="Pfam" id="PF00069">
    <property type="entry name" value="Pkinase"/>
    <property type="match status" value="1"/>
</dbReference>
<dbReference type="InterPro" id="IPR053235">
    <property type="entry name" value="Ser_Thr_kinase"/>
</dbReference>
<keyword evidence="3" id="KW-0808">Transferase</keyword>
<dbReference type="InterPro" id="IPR011009">
    <property type="entry name" value="Kinase-like_dom_sf"/>
</dbReference>
<evidence type="ECO:0000256" key="4">
    <source>
        <dbReference type="ARBA" id="ARBA00022741"/>
    </source>
</evidence>
<organism evidence="10 11">
    <name type="scientific">Hypsibius exemplaris</name>
    <name type="common">Freshwater tardigrade</name>
    <dbReference type="NCBI Taxonomy" id="2072580"/>
    <lineage>
        <taxon>Eukaryota</taxon>
        <taxon>Metazoa</taxon>
        <taxon>Ecdysozoa</taxon>
        <taxon>Tardigrada</taxon>
        <taxon>Eutardigrada</taxon>
        <taxon>Parachela</taxon>
        <taxon>Hypsibioidea</taxon>
        <taxon>Hypsibiidae</taxon>
        <taxon>Hypsibius</taxon>
    </lineage>
</organism>
<dbReference type="InterPro" id="IPR008266">
    <property type="entry name" value="Tyr_kinase_AS"/>
</dbReference>
<evidence type="ECO:0000259" key="9">
    <source>
        <dbReference type="PROSITE" id="PS50011"/>
    </source>
</evidence>
<dbReference type="PROSITE" id="PS50011">
    <property type="entry name" value="PROTEIN_KINASE_DOM"/>
    <property type="match status" value="1"/>
</dbReference>
<keyword evidence="2" id="KW-0723">Serine/threonine-protein kinase</keyword>
<evidence type="ECO:0000313" key="11">
    <source>
        <dbReference type="Proteomes" id="UP000192578"/>
    </source>
</evidence>
<dbReference type="PANTHER" id="PTHR24361:SF433">
    <property type="entry name" value="PROTEIN KINASE DOMAIN-CONTAINING PROTEIN"/>
    <property type="match status" value="1"/>
</dbReference>